<dbReference type="GO" id="GO:0004672">
    <property type="term" value="F:protein kinase activity"/>
    <property type="evidence" value="ECO:0007669"/>
    <property type="project" value="InterPro"/>
</dbReference>
<feature type="region of interest" description="Disordered" evidence="1">
    <location>
        <begin position="417"/>
        <end position="470"/>
    </location>
</feature>
<name>A0A6C0DCM6_9ZZZZ</name>
<dbReference type="SUPFAM" id="SSF56112">
    <property type="entry name" value="Protein kinase-like (PK-like)"/>
    <property type="match status" value="1"/>
</dbReference>
<accession>A0A6C0DCM6</accession>
<sequence>MLEPQVIGEGSYGCVHKPSLTCKNKPKLSYKNKVSKVLLKSAAKDELKEYKNLKDADKKREFYLGKPISCNIEDNYINTNSIKNCAIGKEVLKNLEQHKLIIMADGGINIEDYVKKIKNSSKSILNTNNAELFLLETLRLFTGLIRFKENDLIHHDLKPQNFVYNDETNRLNFIDFGLMTSKTKLIEESNKNANHMGIFHWSFPWELEFLKKKKFDSLKKGSKTVRINFYNTLIENFVNRKVGDKHVENMHNFFYYALDPNINRDEYRKNRAKYLNDYKRFFVDGIDTYQYDDFLEKSIDTIDSYGLGFAMMHWLLYAKSFLDNSISDKLFVLYYQMITPDLIGRLRIEEARSQLEHILLESGLLEKHKKEIHEDIVVDLSKKPETKIKKLLANAKPDNKVNTELVLNTPGKEPVIKMKDCPPGKERNPKTRRCNNKCKPGYIRNSDFKCIRESRKSKKSSKNSTKKISQ</sequence>
<evidence type="ECO:0000256" key="1">
    <source>
        <dbReference type="SAM" id="MobiDB-lite"/>
    </source>
</evidence>
<reference evidence="3" key="1">
    <citation type="journal article" date="2020" name="Nature">
        <title>Giant virus diversity and host interactions through global metagenomics.</title>
        <authorList>
            <person name="Schulz F."/>
            <person name="Roux S."/>
            <person name="Paez-Espino D."/>
            <person name="Jungbluth S."/>
            <person name="Walsh D.A."/>
            <person name="Denef V.J."/>
            <person name="McMahon K.D."/>
            <person name="Konstantinidis K.T."/>
            <person name="Eloe-Fadrosh E.A."/>
            <person name="Kyrpides N.C."/>
            <person name="Woyke T."/>
        </authorList>
    </citation>
    <scope>NUCLEOTIDE SEQUENCE</scope>
    <source>
        <strain evidence="3">GVMAG-M-3300023174-134</strain>
    </source>
</reference>
<dbReference type="EMBL" id="MN739579">
    <property type="protein sequence ID" value="QHT14131.1"/>
    <property type="molecule type" value="Genomic_DNA"/>
</dbReference>
<dbReference type="InterPro" id="IPR011009">
    <property type="entry name" value="Kinase-like_dom_sf"/>
</dbReference>
<dbReference type="GO" id="GO:0005524">
    <property type="term" value="F:ATP binding"/>
    <property type="evidence" value="ECO:0007669"/>
    <property type="project" value="InterPro"/>
</dbReference>
<feature type="compositionally biased region" description="Basic residues" evidence="1">
    <location>
        <begin position="455"/>
        <end position="470"/>
    </location>
</feature>
<dbReference type="Gene3D" id="1.10.510.10">
    <property type="entry name" value="Transferase(Phosphotransferase) domain 1"/>
    <property type="match status" value="1"/>
</dbReference>
<feature type="compositionally biased region" description="Basic and acidic residues" evidence="1">
    <location>
        <begin position="417"/>
        <end position="429"/>
    </location>
</feature>
<evidence type="ECO:0000259" key="2">
    <source>
        <dbReference type="PROSITE" id="PS50011"/>
    </source>
</evidence>
<dbReference type="InterPro" id="IPR008271">
    <property type="entry name" value="Ser/Thr_kinase_AS"/>
</dbReference>
<proteinExistence type="predicted"/>
<evidence type="ECO:0000313" key="3">
    <source>
        <dbReference type="EMBL" id="QHT14131.1"/>
    </source>
</evidence>
<dbReference type="PROSITE" id="PS50011">
    <property type="entry name" value="PROTEIN_KINASE_DOM"/>
    <property type="match status" value="1"/>
</dbReference>
<dbReference type="InterPro" id="IPR000719">
    <property type="entry name" value="Prot_kinase_dom"/>
</dbReference>
<feature type="domain" description="Protein kinase" evidence="2">
    <location>
        <begin position="1"/>
        <end position="360"/>
    </location>
</feature>
<dbReference type="Gene3D" id="3.30.200.20">
    <property type="entry name" value="Phosphorylase Kinase, domain 1"/>
    <property type="match status" value="1"/>
</dbReference>
<dbReference type="PROSITE" id="PS00108">
    <property type="entry name" value="PROTEIN_KINASE_ST"/>
    <property type="match status" value="1"/>
</dbReference>
<protein>
    <recommendedName>
        <fullName evidence="2">Protein kinase domain-containing protein</fullName>
    </recommendedName>
</protein>
<dbReference type="AlphaFoldDB" id="A0A6C0DCM6"/>
<organism evidence="3">
    <name type="scientific">viral metagenome</name>
    <dbReference type="NCBI Taxonomy" id="1070528"/>
    <lineage>
        <taxon>unclassified sequences</taxon>
        <taxon>metagenomes</taxon>
        <taxon>organismal metagenomes</taxon>
    </lineage>
</organism>